<dbReference type="InterPro" id="IPR008928">
    <property type="entry name" value="6-hairpin_glycosidase_sf"/>
</dbReference>
<dbReference type="RefSeq" id="WP_308951396.1">
    <property type="nucleotide sequence ID" value="NZ_JARXHW010000039.1"/>
</dbReference>
<dbReference type="InterPro" id="IPR012341">
    <property type="entry name" value="6hp_glycosidase-like_sf"/>
</dbReference>
<protein>
    <submittedName>
        <fullName evidence="1">Glycoside hydrolase family 52 protein</fullName>
    </submittedName>
</protein>
<dbReference type="EMBL" id="JARXHW010000039">
    <property type="protein sequence ID" value="MDQ8208735.1"/>
    <property type="molecule type" value="Genomic_DNA"/>
</dbReference>
<dbReference type="SUPFAM" id="SSF48208">
    <property type="entry name" value="Six-hairpin glycosidases"/>
    <property type="match status" value="1"/>
</dbReference>
<dbReference type="InterPro" id="IPR000852">
    <property type="entry name" value="Glyco_hydro_52"/>
</dbReference>
<dbReference type="Proteomes" id="UP001225316">
    <property type="component" value="Unassembled WGS sequence"/>
</dbReference>
<evidence type="ECO:0000313" key="1">
    <source>
        <dbReference type="EMBL" id="MDQ8208735.1"/>
    </source>
</evidence>
<keyword evidence="2" id="KW-1185">Reference proteome</keyword>
<reference evidence="1 2" key="1">
    <citation type="submission" date="2023-04" db="EMBL/GenBank/DDBJ databases">
        <title>A novel bacteria isolated from coastal sediment.</title>
        <authorList>
            <person name="Liu X.-J."/>
            <person name="Du Z.-J."/>
        </authorList>
    </citation>
    <scope>NUCLEOTIDE SEQUENCE [LARGE SCALE GENOMIC DNA]</scope>
    <source>
        <strain evidence="1 2">SDUM461003</strain>
    </source>
</reference>
<gene>
    <name evidence="1" type="ORF">QEH52_14505</name>
</gene>
<sequence>MILPNEKNSFHAQHSAIGAHSSFTLGMHGAPGGLALEKGQPADGAVYVGTIVDEHITVLPFFEHMNNSEIARFDHQNQPETCHDALTVIEGKDITRDYRFASDHFITEDLRLEIISPFGDLPDPATTDRAENKRAACPVVFAKLTVDNRQGTQTKTALFALGEHGCPMPVHEPGKFTGFLFGNGNLGFATDAEVEPLQTFDLSKAKKPDGTQLVPRFGGSYGFMMDVPAGEQREMHISLATYRAGTATLGLEMPYWYTRYFSSLRDVLEYGLEHKDWYYQQAAQRDAELEAASLNDAQKFLIAHASHSYYGSTQWFDDSGKPFWNVNEGEYRMHNTFDLTVDMLFYEMRYSPWTVKNVLETFIHRYSYYDQVRLPGSDNTYPGGISFTHDQGNHNNFSPEGYSSYEISGIDRRCFSYMTHEQLVNWVCCTGVYVSQSQDQAFLTRHLKTVKDCYQSMLNRDHPAPAQRNGVMGCESSRCNGGGEITTYDSLDTSLGQARNNLYLAVKSWAAYLALAELFQQAGEHTLAAEATASAQLCARTISGKWDDTLGYIPAVFEDDNRSAIIPAIEGLVFPQVMGLQDALALDGPYAEFIGILKRHFESIFKPGVCLYPDNGWKLSSTADNSWMSKICLSQYVARSVLGIDFGEQQVAHDQAHMDWQIFGSTFNACSDQFSSGKAMASLYYPRIVTNILWLTEA</sequence>
<proteinExistence type="predicted"/>
<organism evidence="1 2">
    <name type="scientific">Thalassobacterium maritimum</name>
    <dbReference type="NCBI Taxonomy" id="3041265"/>
    <lineage>
        <taxon>Bacteria</taxon>
        <taxon>Pseudomonadati</taxon>
        <taxon>Verrucomicrobiota</taxon>
        <taxon>Opitutia</taxon>
        <taxon>Puniceicoccales</taxon>
        <taxon>Coraliomargaritaceae</taxon>
        <taxon>Thalassobacterium</taxon>
    </lineage>
</organism>
<name>A0ABU1AX70_9BACT</name>
<dbReference type="Pfam" id="PF03512">
    <property type="entry name" value="Glyco_hydro_52"/>
    <property type="match status" value="1"/>
</dbReference>
<comment type="caution">
    <text evidence="1">The sequence shown here is derived from an EMBL/GenBank/DDBJ whole genome shotgun (WGS) entry which is preliminary data.</text>
</comment>
<evidence type="ECO:0000313" key="2">
    <source>
        <dbReference type="Proteomes" id="UP001225316"/>
    </source>
</evidence>
<dbReference type="GO" id="GO:0016787">
    <property type="term" value="F:hydrolase activity"/>
    <property type="evidence" value="ECO:0007669"/>
    <property type="project" value="UniProtKB-KW"/>
</dbReference>
<accession>A0ABU1AX70</accession>
<keyword evidence="1" id="KW-0378">Hydrolase</keyword>
<dbReference type="PRINTS" id="PR00845">
    <property type="entry name" value="GLHYDRLASE52"/>
</dbReference>
<dbReference type="Gene3D" id="1.50.10.10">
    <property type="match status" value="1"/>
</dbReference>